<evidence type="ECO:0000259" key="6">
    <source>
        <dbReference type="Pfam" id="PF17131"/>
    </source>
</evidence>
<dbReference type="CDD" id="cd16329">
    <property type="entry name" value="LolA_like"/>
    <property type="match status" value="1"/>
</dbReference>
<evidence type="ECO:0000256" key="4">
    <source>
        <dbReference type="ARBA" id="ARBA00022927"/>
    </source>
</evidence>
<keyword evidence="4" id="KW-0653">Protein transport</keyword>
<organism evidence="7 8">
    <name type="scientific">Marinobacter salinus</name>
    <dbReference type="NCBI Taxonomy" id="1874317"/>
    <lineage>
        <taxon>Bacteria</taxon>
        <taxon>Pseudomonadati</taxon>
        <taxon>Pseudomonadota</taxon>
        <taxon>Gammaproteobacteria</taxon>
        <taxon>Pseudomonadales</taxon>
        <taxon>Marinobacteraceae</taxon>
        <taxon>Marinobacter</taxon>
    </lineage>
</organism>
<dbReference type="AlphaFoldDB" id="A0A1D9GJJ2"/>
<evidence type="ECO:0000256" key="3">
    <source>
        <dbReference type="ARBA" id="ARBA00022729"/>
    </source>
</evidence>
<accession>A0A1D9GJJ2</accession>
<dbReference type="Pfam" id="PF17131">
    <property type="entry name" value="LolA_like"/>
    <property type="match status" value="1"/>
</dbReference>
<comment type="subunit">
    <text evidence="1">Monomer.</text>
</comment>
<keyword evidence="2" id="KW-0813">Transport</keyword>
<reference evidence="7 8" key="1">
    <citation type="submission" date="2016-10" db="EMBL/GenBank/DDBJ databases">
        <title>Marinobacter salinus sp. nov., a moderately halophilic bacterium isolated from a tidal flat environment.</title>
        <authorList>
            <person name="Park S.-J."/>
        </authorList>
    </citation>
    <scope>NUCLEOTIDE SEQUENCE [LARGE SCALE GENOMIC DNA]</scope>
    <source>
        <strain evidence="7 8">Hb8</strain>
    </source>
</reference>
<protein>
    <submittedName>
        <fullName evidence="7">Outer membrane lipoprotein-sorting protein</fullName>
    </submittedName>
</protein>
<sequence>MDTKPLSIIAVLAMLATHSFQVLAQPLNAEQLVAGMEDTLWSDSNHGRFTMRIESEYWTRTLELEAWMDRPEHTLVRIHAPKKEAGIGSLRIGDAMWNYLPKVDRTIKIPPSMMLQPWMGSNFSNDDLVKESSFVDDYTHELVATDESGEVPVYRIVSTPRPEAAVVWSRLEFRVRADAIPVSVAYYGAREQVVKRMTYDRVQSMGGRRIPTRWTMVDADNAESRTIITVQSIEYDLPLDDEIFSLRRLRNPQ</sequence>
<dbReference type="EMBL" id="CP017715">
    <property type="protein sequence ID" value="AOY87741.1"/>
    <property type="molecule type" value="Genomic_DNA"/>
</dbReference>
<feature type="chain" id="PRO_5009441919" evidence="5">
    <location>
        <begin position="25"/>
        <end position="253"/>
    </location>
</feature>
<feature type="domain" description="Uncharacterized protein TP-0789" evidence="6">
    <location>
        <begin position="72"/>
        <end position="250"/>
    </location>
</feature>
<keyword evidence="7" id="KW-0449">Lipoprotein</keyword>
<dbReference type="GO" id="GO:0015031">
    <property type="term" value="P:protein transport"/>
    <property type="evidence" value="ECO:0007669"/>
    <property type="project" value="UniProtKB-KW"/>
</dbReference>
<dbReference type="RefSeq" id="WP_070967240.1">
    <property type="nucleotide sequence ID" value="NZ_CP017715.1"/>
</dbReference>
<evidence type="ECO:0000256" key="5">
    <source>
        <dbReference type="SAM" id="SignalP"/>
    </source>
</evidence>
<keyword evidence="3 5" id="KW-0732">Signal</keyword>
<evidence type="ECO:0000313" key="7">
    <source>
        <dbReference type="EMBL" id="AOY87741.1"/>
    </source>
</evidence>
<dbReference type="SUPFAM" id="SSF89392">
    <property type="entry name" value="Prokaryotic lipoproteins and lipoprotein localization factors"/>
    <property type="match status" value="1"/>
</dbReference>
<dbReference type="Proteomes" id="UP000177445">
    <property type="component" value="Chromosome"/>
</dbReference>
<dbReference type="Gene3D" id="2.50.20.10">
    <property type="entry name" value="Lipoprotein localisation LolA/LolB/LppX"/>
    <property type="match status" value="1"/>
</dbReference>
<keyword evidence="8" id="KW-1185">Reference proteome</keyword>
<gene>
    <name evidence="7" type="ORF">BKP64_05900</name>
</gene>
<feature type="signal peptide" evidence="5">
    <location>
        <begin position="1"/>
        <end position="24"/>
    </location>
</feature>
<evidence type="ECO:0000256" key="2">
    <source>
        <dbReference type="ARBA" id="ARBA00022448"/>
    </source>
</evidence>
<dbReference type="KEGG" id="msq:BKP64_05900"/>
<evidence type="ECO:0000313" key="8">
    <source>
        <dbReference type="Proteomes" id="UP000177445"/>
    </source>
</evidence>
<name>A0A1D9GJJ2_9GAMM</name>
<evidence type="ECO:0000256" key="1">
    <source>
        <dbReference type="ARBA" id="ARBA00011245"/>
    </source>
</evidence>
<proteinExistence type="predicted"/>
<dbReference type="InterPro" id="IPR033399">
    <property type="entry name" value="TP_0789-like"/>
</dbReference>
<dbReference type="InterPro" id="IPR029046">
    <property type="entry name" value="LolA/LolB/LppX"/>
</dbReference>
<dbReference type="STRING" id="1874317.BKP64_05900"/>